<gene>
    <name evidence="4" type="ORF">D5S18_14440</name>
</gene>
<dbReference type="PROSITE" id="PS50977">
    <property type="entry name" value="HTH_TETR_2"/>
    <property type="match status" value="1"/>
</dbReference>
<dbReference type="SUPFAM" id="SSF46689">
    <property type="entry name" value="Homeodomain-like"/>
    <property type="match status" value="1"/>
</dbReference>
<protein>
    <submittedName>
        <fullName evidence="4">TetR family transcriptional regulator</fullName>
    </submittedName>
</protein>
<feature type="DNA-binding region" description="H-T-H motif" evidence="2">
    <location>
        <begin position="36"/>
        <end position="55"/>
    </location>
</feature>
<keyword evidence="1 2" id="KW-0238">DNA-binding</keyword>
<dbReference type="InterPro" id="IPR036271">
    <property type="entry name" value="Tet_transcr_reg_TetR-rel_C_sf"/>
</dbReference>
<dbReference type="PANTHER" id="PTHR30055:SF231">
    <property type="entry name" value="TRANSCRIPTIONAL REGULATORY PROTEIN (PROBABLY DEOR-FAMILY)-RELATED"/>
    <property type="match status" value="1"/>
</dbReference>
<dbReference type="PANTHER" id="PTHR30055">
    <property type="entry name" value="HTH-TYPE TRANSCRIPTIONAL REGULATOR RUTR"/>
    <property type="match status" value="1"/>
</dbReference>
<dbReference type="Proteomes" id="UP000266677">
    <property type="component" value="Unassembled WGS sequence"/>
</dbReference>
<accession>A0A3A4KRD1</accession>
<dbReference type="Pfam" id="PF00440">
    <property type="entry name" value="TetR_N"/>
    <property type="match status" value="1"/>
</dbReference>
<evidence type="ECO:0000259" key="3">
    <source>
        <dbReference type="PROSITE" id="PS50977"/>
    </source>
</evidence>
<evidence type="ECO:0000313" key="5">
    <source>
        <dbReference type="Proteomes" id="UP000266677"/>
    </source>
</evidence>
<dbReference type="GO" id="GO:0000976">
    <property type="term" value="F:transcription cis-regulatory region binding"/>
    <property type="evidence" value="ECO:0007669"/>
    <property type="project" value="TreeGrafter"/>
</dbReference>
<dbReference type="AlphaFoldDB" id="A0A3A4KRD1"/>
<dbReference type="SUPFAM" id="SSF48498">
    <property type="entry name" value="Tetracyclin repressor-like, C-terminal domain"/>
    <property type="match status" value="1"/>
</dbReference>
<name>A0A3A4KRD1_9NOCA</name>
<keyword evidence="5" id="KW-1185">Reference proteome</keyword>
<dbReference type="GO" id="GO:0003700">
    <property type="term" value="F:DNA-binding transcription factor activity"/>
    <property type="evidence" value="ECO:0007669"/>
    <property type="project" value="TreeGrafter"/>
</dbReference>
<comment type="caution">
    <text evidence="4">The sequence shown here is derived from an EMBL/GenBank/DDBJ whole genome shotgun (WGS) entry which is preliminary data.</text>
</comment>
<organism evidence="4 5">
    <name type="scientific">Nocardia panacis</name>
    <dbReference type="NCBI Taxonomy" id="2340916"/>
    <lineage>
        <taxon>Bacteria</taxon>
        <taxon>Bacillati</taxon>
        <taxon>Actinomycetota</taxon>
        <taxon>Actinomycetes</taxon>
        <taxon>Mycobacteriales</taxon>
        <taxon>Nocardiaceae</taxon>
        <taxon>Nocardia</taxon>
    </lineage>
</organism>
<dbReference type="Gene3D" id="1.10.357.10">
    <property type="entry name" value="Tetracycline Repressor, domain 2"/>
    <property type="match status" value="1"/>
</dbReference>
<dbReference type="InterPro" id="IPR009057">
    <property type="entry name" value="Homeodomain-like_sf"/>
</dbReference>
<evidence type="ECO:0000313" key="4">
    <source>
        <dbReference type="EMBL" id="RJO75620.1"/>
    </source>
</evidence>
<dbReference type="InterPro" id="IPR050109">
    <property type="entry name" value="HTH-type_TetR-like_transc_reg"/>
</dbReference>
<feature type="domain" description="HTH tetR-type" evidence="3">
    <location>
        <begin position="13"/>
        <end position="73"/>
    </location>
</feature>
<sequence>MSENRTPRRRDPAGRRRLIVDTAAELIIERGGRALTHRLVAERAGVPLGSTTHYFATLDDLREEALHRLAQESAGWLARVRMAFTDRASAPAALAALLHDYLRDTRVVHADHAIATEALLDPELRALSLRWFDGLVEALTPHLGPTRATAVAVFVDGTSWHAALHDEPLSGDTLTDALTALCTGAQP</sequence>
<dbReference type="InterPro" id="IPR001647">
    <property type="entry name" value="HTH_TetR"/>
</dbReference>
<dbReference type="OrthoDB" id="6929199at2"/>
<evidence type="ECO:0000256" key="2">
    <source>
        <dbReference type="PROSITE-ProRule" id="PRU00335"/>
    </source>
</evidence>
<evidence type="ECO:0000256" key="1">
    <source>
        <dbReference type="ARBA" id="ARBA00023125"/>
    </source>
</evidence>
<proteinExistence type="predicted"/>
<reference evidence="4 5" key="1">
    <citation type="submission" date="2018-09" db="EMBL/GenBank/DDBJ databases">
        <title>YIM PH21274 draft genome.</title>
        <authorList>
            <person name="Miao C."/>
        </authorList>
    </citation>
    <scope>NUCLEOTIDE SEQUENCE [LARGE SCALE GENOMIC DNA]</scope>
    <source>
        <strain evidence="4 5">YIM PH 21724</strain>
    </source>
</reference>
<dbReference type="RefSeq" id="WP_120041182.1">
    <property type="nucleotide sequence ID" value="NZ_QZFU01000018.1"/>
</dbReference>
<dbReference type="EMBL" id="QZFU01000018">
    <property type="protein sequence ID" value="RJO75620.1"/>
    <property type="molecule type" value="Genomic_DNA"/>
</dbReference>